<accession>A0A7G1P4I3</accession>
<dbReference type="EMBL" id="AP023440">
    <property type="protein sequence ID" value="BCL28754.1"/>
    <property type="molecule type" value="Genomic_DNA"/>
</dbReference>
<dbReference type="SUPFAM" id="SSF48498">
    <property type="entry name" value="Tetracyclin repressor-like, C-terminal domain"/>
    <property type="match status" value="1"/>
</dbReference>
<dbReference type="AlphaFoldDB" id="A0A7G1P4I3"/>
<evidence type="ECO:0000256" key="2">
    <source>
        <dbReference type="ARBA" id="ARBA00023125"/>
    </source>
</evidence>
<feature type="domain" description="HTH tetR-type" evidence="6">
    <location>
        <begin position="19"/>
        <end position="81"/>
    </location>
</feature>
<keyword evidence="2 4" id="KW-0238">DNA-binding</keyword>
<gene>
    <name evidence="7" type="ORF">GCM10017557_36130</name>
</gene>
<sequence>MSGNSKSRVRPRNPRGEGDRLRGEILAAAAELLDADGGGERALTLRAVARKAGIAAPSIYPHFPDRPALVLHVMRQAFAELAAWLRSALGEAGDEPQERLAAVCRAYLDFARDHPERYRVMFGGTRNPLPATCDPETLGAPGSLGADAMRILTDCLAGCLAAGRCTSTDPAADAVALWLGLHGLAHQRAVSPSLPWPADIVQRVTVPLSHLV</sequence>
<evidence type="ECO:0000313" key="8">
    <source>
        <dbReference type="Proteomes" id="UP000516444"/>
    </source>
</evidence>
<evidence type="ECO:0000256" key="5">
    <source>
        <dbReference type="SAM" id="MobiDB-lite"/>
    </source>
</evidence>
<name>A0A7G1P4I3_9ACTN</name>
<keyword evidence="8" id="KW-1185">Reference proteome</keyword>
<dbReference type="InterPro" id="IPR025996">
    <property type="entry name" value="MT1864/Rv1816-like_C"/>
</dbReference>
<dbReference type="RefSeq" id="WP_190850946.1">
    <property type="nucleotide sequence ID" value="NZ_AP023440.1"/>
</dbReference>
<dbReference type="Proteomes" id="UP000516444">
    <property type="component" value="Chromosome"/>
</dbReference>
<evidence type="ECO:0000256" key="3">
    <source>
        <dbReference type="ARBA" id="ARBA00023163"/>
    </source>
</evidence>
<dbReference type="Pfam" id="PF00440">
    <property type="entry name" value="TetR_N"/>
    <property type="match status" value="1"/>
</dbReference>
<dbReference type="GO" id="GO:0003700">
    <property type="term" value="F:DNA-binding transcription factor activity"/>
    <property type="evidence" value="ECO:0007669"/>
    <property type="project" value="TreeGrafter"/>
</dbReference>
<evidence type="ECO:0000256" key="1">
    <source>
        <dbReference type="ARBA" id="ARBA00023015"/>
    </source>
</evidence>
<reference evidence="7 8" key="1">
    <citation type="journal article" date="2014" name="Int. J. Syst. Evol. Microbiol.">
        <title>Complete genome sequence of Corynebacterium casei LMG S-19264T (=DSM 44701T), isolated from a smear-ripened cheese.</title>
        <authorList>
            <consortium name="US DOE Joint Genome Institute (JGI-PGF)"/>
            <person name="Walter F."/>
            <person name="Albersmeier A."/>
            <person name="Kalinowski J."/>
            <person name="Ruckert C."/>
        </authorList>
    </citation>
    <scope>NUCLEOTIDE SEQUENCE [LARGE SCALE GENOMIC DNA]</scope>
    <source>
        <strain evidence="7 8">JCM 4677</strain>
    </source>
</reference>
<dbReference type="Gene3D" id="1.10.357.10">
    <property type="entry name" value="Tetracycline Repressor, domain 2"/>
    <property type="match status" value="1"/>
</dbReference>
<dbReference type="PANTHER" id="PTHR30055">
    <property type="entry name" value="HTH-TYPE TRANSCRIPTIONAL REGULATOR RUTR"/>
    <property type="match status" value="1"/>
</dbReference>
<dbReference type="InterPro" id="IPR050109">
    <property type="entry name" value="HTH-type_TetR-like_transc_reg"/>
</dbReference>
<protein>
    <submittedName>
        <fullName evidence="7">TetR family transcriptional regulator</fullName>
    </submittedName>
</protein>
<keyword evidence="1" id="KW-0805">Transcription regulation</keyword>
<keyword evidence="3" id="KW-0804">Transcription</keyword>
<dbReference type="SUPFAM" id="SSF46689">
    <property type="entry name" value="Homeodomain-like"/>
    <property type="match status" value="1"/>
</dbReference>
<feature type="region of interest" description="Disordered" evidence="5">
    <location>
        <begin position="1"/>
        <end position="20"/>
    </location>
</feature>
<evidence type="ECO:0000259" key="6">
    <source>
        <dbReference type="PROSITE" id="PS50977"/>
    </source>
</evidence>
<dbReference type="InterPro" id="IPR001647">
    <property type="entry name" value="HTH_TetR"/>
</dbReference>
<dbReference type="InterPro" id="IPR009057">
    <property type="entry name" value="Homeodomain-like_sf"/>
</dbReference>
<proteinExistence type="predicted"/>
<evidence type="ECO:0000256" key="4">
    <source>
        <dbReference type="PROSITE-ProRule" id="PRU00335"/>
    </source>
</evidence>
<evidence type="ECO:0000313" key="7">
    <source>
        <dbReference type="EMBL" id="BCL28754.1"/>
    </source>
</evidence>
<dbReference type="KEGG" id="sgm:GCM10017557_36130"/>
<dbReference type="PANTHER" id="PTHR30055:SF226">
    <property type="entry name" value="HTH-TYPE TRANSCRIPTIONAL REGULATOR PKSA"/>
    <property type="match status" value="1"/>
</dbReference>
<dbReference type="Pfam" id="PF13305">
    <property type="entry name" value="TetR_C_33"/>
    <property type="match status" value="1"/>
</dbReference>
<feature type="DNA-binding region" description="H-T-H motif" evidence="4">
    <location>
        <begin position="44"/>
        <end position="63"/>
    </location>
</feature>
<organism evidence="7 8">
    <name type="scientific">Streptomyces aurantiacus</name>
    <dbReference type="NCBI Taxonomy" id="47760"/>
    <lineage>
        <taxon>Bacteria</taxon>
        <taxon>Bacillati</taxon>
        <taxon>Actinomycetota</taxon>
        <taxon>Actinomycetes</taxon>
        <taxon>Kitasatosporales</taxon>
        <taxon>Streptomycetaceae</taxon>
        <taxon>Streptomyces</taxon>
        <taxon>Streptomyces aurantiacus group</taxon>
    </lineage>
</organism>
<dbReference type="PROSITE" id="PS50977">
    <property type="entry name" value="HTH_TETR_2"/>
    <property type="match status" value="1"/>
</dbReference>
<dbReference type="GO" id="GO:0000976">
    <property type="term" value="F:transcription cis-regulatory region binding"/>
    <property type="evidence" value="ECO:0007669"/>
    <property type="project" value="TreeGrafter"/>
</dbReference>
<dbReference type="InterPro" id="IPR036271">
    <property type="entry name" value="Tet_transcr_reg_TetR-rel_C_sf"/>
</dbReference>